<name>A0A1G6IRS3_9FIRM</name>
<dbReference type="Proteomes" id="UP000324896">
    <property type="component" value="Unassembled WGS sequence"/>
</dbReference>
<feature type="signal peptide" evidence="1">
    <location>
        <begin position="1"/>
        <end position="23"/>
    </location>
</feature>
<sequence>MRNNNFLILTLLFILVFTMSVSADQLNLQNGQSLRGTIENNNVEIRTPYAEIKVQSRFLKSIKNKNGGFVFRLSENNRFTGELLNNITIASDSGERTFSPAEIEAVSFSNTSSFKNNRRVNITATNGDFFFANTVEDSVSIKTSLGSPLNIRYSNIVSIEYLKNEDLYLINRKNASEVKANFSQQRLILWPSAGEIFEMDLNYLQKLIVN</sequence>
<evidence type="ECO:0000313" key="3">
    <source>
        <dbReference type="Proteomes" id="UP000324896"/>
    </source>
</evidence>
<proteinExistence type="predicted"/>
<dbReference type="RefSeq" id="WP_149796587.1">
    <property type="nucleotide sequence ID" value="NZ_FMYT01000002.1"/>
</dbReference>
<evidence type="ECO:0000256" key="1">
    <source>
        <dbReference type="SAM" id="SignalP"/>
    </source>
</evidence>
<gene>
    <name evidence="2" type="ORF">SAMN04488597_10258</name>
</gene>
<protein>
    <recommendedName>
        <fullName evidence="4">Carboxypeptidase regulatory-like domain-containing protein</fullName>
    </recommendedName>
</protein>
<evidence type="ECO:0000313" key="2">
    <source>
        <dbReference type="EMBL" id="SDC08725.1"/>
    </source>
</evidence>
<dbReference type="EMBL" id="FMYT01000002">
    <property type="protein sequence ID" value="SDC08725.1"/>
    <property type="molecule type" value="Genomic_DNA"/>
</dbReference>
<evidence type="ECO:0008006" key="4">
    <source>
        <dbReference type="Google" id="ProtNLM"/>
    </source>
</evidence>
<dbReference type="AlphaFoldDB" id="A0A1G6IRS3"/>
<reference evidence="2 3" key="1">
    <citation type="submission" date="2016-10" db="EMBL/GenBank/DDBJ databases">
        <authorList>
            <person name="Varghese N."/>
            <person name="Submissions S."/>
        </authorList>
    </citation>
    <scope>NUCLEOTIDE SEQUENCE [LARGE SCALE GENOMIC DNA]</scope>
    <source>
        <strain evidence="2 3">WG10</strain>
    </source>
</reference>
<accession>A0A1G6IRS3</accession>
<keyword evidence="1" id="KW-0732">Signal</keyword>
<organism evidence="2 3">
    <name type="scientific">Halanaerobium congolense</name>
    <dbReference type="NCBI Taxonomy" id="54121"/>
    <lineage>
        <taxon>Bacteria</taxon>
        <taxon>Bacillati</taxon>
        <taxon>Bacillota</taxon>
        <taxon>Clostridia</taxon>
        <taxon>Halanaerobiales</taxon>
        <taxon>Halanaerobiaceae</taxon>
        <taxon>Halanaerobium</taxon>
    </lineage>
</organism>
<feature type="chain" id="PRO_5009240020" description="Carboxypeptidase regulatory-like domain-containing protein" evidence="1">
    <location>
        <begin position="24"/>
        <end position="210"/>
    </location>
</feature>